<dbReference type="EMBL" id="QGGO01000002">
    <property type="protein sequence ID" value="PWK28883.1"/>
    <property type="molecule type" value="Genomic_DNA"/>
</dbReference>
<accession>A0A316ED93</accession>
<proteinExistence type="predicted"/>
<gene>
    <name evidence="1" type="ORF">LV89_00436</name>
</gene>
<sequence length="69" mass="8085">MKRIVKYTIGWDIEGKEGYFTAIDETQMSHVFGKIPPSEFHILVDMLKESNVFIDNNKWIISGWEGEKH</sequence>
<reference evidence="1 2" key="1">
    <citation type="submission" date="2018-05" db="EMBL/GenBank/DDBJ databases">
        <title>Genomic Encyclopedia of Archaeal and Bacterial Type Strains, Phase II (KMG-II): from individual species to whole genera.</title>
        <authorList>
            <person name="Goeker M."/>
        </authorList>
    </citation>
    <scope>NUCLEOTIDE SEQUENCE [LARGE SCALE GENOMIC DNA]</scope>
    <source>
        <strain evidence="1 2">DSM 22214</strain>
    </source>
</reference>
<comment type="caution">
    <text evidence="1">The sequence shown here is derived from an EMBL/GenBank/DDBJ whole genome shotgun (WGS) entry which is preliminary data.</text>
</comment>
<evidence type="ECO:0000313" key="2">
    <source>
        <dbReference type="Proteomes" id="UP000245489"/>
    </source>
</evidence>
<organism evidence="1 2">
    <name type="scientific">Arcicella aurantiaca</name>
    <dbReference type="NCBI Taxonomy" id="591202"/>
    <lineage>
        <taxon>Bacteria</taxon>
        <taxon>Pseudomonadati</taxon>
        <taxon>Bacteroidota</taxon>
        <taxon>Cytophagia</taxon>
        <taxon>Cytophagales</taxon>
        <taxon>Flectobacillaceae</taxon>
        <taxon>Arcicella</taxon>
    </lineage>
</organism>
<keyword evidence="2" id="KW-1185">Reference proteome</keyword>
<dbReference type="OrthoDB" id="964143at2"/>
<dbReference type="Proteomes" id="UP000245489">
    <property type="component" value="Unassembled WGS sequence"/>
</dbReference>
<dbReference type="AlphaFoldDB" id="A0A316ED93"/>
<name>A0A316ED93_9BACT</name>
<dbReference type="RefSeq" id="WP_109741222.1">
    <property type="nucleotide sequence ID" value="NZ_QGGO01000002.1"/>
</dbReference>
<protein>
    <submittedName>
        <fullName evidence="1">Uncharacterized protein</fullName>
    </submittedName>
</protein>
<evidence type="ECO:0000313" key="1">
    <source>
        <dbReference type="EMBL" id="PWK28883.1"/>
    </source>
</evidence>